<organism evidence="1 2">
    <name type="scientific">Celeribacter neptunius</name>
    <dbReference type="NCBI Taxonomy" id="588602"/>
    <lineage>
        <taxon>Bacteria</taxon>
        <taxon>Pseudomonadati</taxon>
        <taxon>Pseudomonadota</taxon>
        <taxon>Alphaproteobacteria</taxon>
        <taxon>Rhodobacterales</taxon>
        <taxon>Roseobacteraceae</taxon>
        <taxon>Celeribacter</taxon>
    </lineage>
</organism>
<accession>A0A1I3KT80</accession>
<gene>
    <name evidence="1" type="ORF">SAMN04487991_0790</name>
</gene>
<dbReference type="AlphaFoldDB" id="A0A1I3KT80"/>
<name>A0A1I3KT80_9RHOB</name>
<dbReference type="Proteomes" id="UP000199630">
    <property type="component" value="Unassembled WGS sequence"/>
</dbReference>
<protein>
    <submittedName>
        <fullName evidence="1">Uncharacterized protein</fullName>
    </submittedName>
</protein>
<dbReference type="RefSeq" id="WP_177212972.1">
    <property type="nucleotide sequence ID" value="NZ_FORH01000001.1"/>
</dbReference>
<evidence type="ECO:0000313" key="2">
    <source>
        <dbReference type="Proteomes" id="UP000199630"/>
    </source>
</evidence>
<dbReference type="STRING" id="588602.SAMN04487991_0790"/>
<evidence type="ECO:0000313" key="1">
    <source>
        <dbReference type="EMBL" id="SFI75594.1"/>
    </source>
</evidence>
<keyword evidence="2" id="KW-1185">Reference proteome</keyword>
<dbReference type="EMBL" id="FORH01000001">
    <property type="protein sequence ID" value="SFI75594.1"/>
    <property type="molecule type" value="Genomic_DNA"/>
</dbReference>
<sequence length="45" mass="5120">MRKFLFRLLAILILLGLIGFIGFAYVGDLSPERTEQRVPATIELK</sequence>
<proteinExistence type="predicted"/>
<reference evidence="2" key="1">
    <citation type="submission" date="2016-10" db="EMBL/GenBank/DDBJ databases">
        <authorList>
            <person name="Varghese N."/>
            <person name="Submissions S."/>
        </authorList>
    </citation>
    <scope>NUCLEOTIDE SEQUENCE [LARGE SCALE GENOMIC DNA]</scope>
    <source>
        <strain evidence="2">DSM 26471</strain>
    </source>
</reference>